<dbReference type="InterPro" id="IPR051314">
    <property type="entry name" value="AAA_ATPase_RarA/MGS1/WRNIP1"/>
</dbReference>
<dbReference type="GO" id="GO:0006310">
    <property type="term" value="P:DNA recombination"/>
    <property type="evidence" value="ECO:0007669"/>
    <property type="project" value="InterPro"/>
</dbReference>
<evidence type="ECO:0000256" key="1">
    <source>
        <dbReference type="ARBA" id="ARBA00008959"/>
    </source>
</evidence>
<gene>
    <name evidence="5" type="primary">70</name>
    <name evidence="5" type="ORF">G_70</name>
</gene>
<evidence type="ECO:0000256" key="2">
    <source>
        <dbReference type="ARBA" id="ARBA00022741"/>
    </source>
</evidence>
<dbReference type="SUPFAM" id="SSF52540">
    <property type="entry name" value="P-loop containing nucleoside triphosphate hydrolases"/>
    <property type="match status" value="1"/>
</dbReference>
<dbReference type="InterPro" id="IPR027417">
    <property type="entry name" value="P-loop_NTPase"/>
</dbReference>
<dbReference type="PANTHER" id="PTHR13779">
    <property type="entry name" value="WERNER HELICASE-INTERACTING PROTEIN 1 FAMILY MEMBER"/>
    <property type="match status" value="1"/>
</dbReference>
<dbReference type="InterPro" id="IPR008824">
    <property type="entry name" value="RuvB-like_N"/>
</dbReference>
<dbReference type="SUPFAM" id="SSF48019">
    <property type="entry name" value="post-AAA+ oligomerization domain-like"/>
    <property type="match status" value="1"/>
</dbReference>
<dbReference type="Gene3D" id="1.10.8.60">
    <property type="match status" value="1"/>
</dbReference>
<dbReference type="SMART" id="SM00382">
    <property type="entry name" value="AAA"/>
    <property type="match status" value="1"/>
</dbReference>
<evidence type="ECO:0000313" key="5">
    <source>
        <dbReference type="EMBL" id="AEO93341.1"/>
    </source>
</evidence>
<keyword evidence="2" id="KW-0547">Nucleotide-binding</keyword>
<keyword evidence="3" id="KW-0067">ATP-binding</keyword>
<dbReference type="CDD" id="cd18139">
    <property type="entry name" value="HLD_clamp_RarA"/>
    <property type="match status" value="1"/>
</dbReference>
<keyword evidence="6" id="KW-1185">Reference proteome</keyword>
<dbReference type="Pfam" id="PF05496">
    <property type="entry name" value="RuvB_N"/>
    <property type="match status" value="1"/>
</dbReference>
<reference evidence="5 6" key="1">
    <citation type="submission" date="2011-09" db="EMBL/GenBank/DDBJ databases">
        <authorList>
            <person name="Pope W.H."/>
            <person name="Pedulla M.L."/>
            <person name="Ford M.E."/>
            <person name="Peebles C.L."/>
            <person name="Hatfull G.H."/>
            <person name="Hendrix R.W."/>
        </authorList>
    </citation>
    <scope>NUCLEOTIDE SEQUENCE [LARGE SCALE GENOMIC DNA]</scope>
    <source>
        <strain evidence="5">G</strain>
    </source>
</reference>
<feature type="domain" description="AAA+ ATPase" evidence="4">
    <location>
        <begin position="39"/>
        <end position="155"/>
    </location>
</feature>
<dbReference type="GO" id="GO:0009378">
    <property type="term" value="F:four-way junction helicase activity"/>
    <property type="evidence" value="ECO:0007669"/>
    <property type="project" value="InterPro"/>
</dbReference>
<proteinExistence type="inferred from homology"/>
<dbReference type="KEGG" id="vg:18563289"/>
<dbReference type="GO" id="GO:0006261">
    <property type="term" value="P:DNA-templated DNA replication"/>
    <property type="evidence" value="ECO:0007669"/>
    <property type="project" value="TreeGrafter"/>
</dbReference>
<accession>G3MBE0</accession>
<dbReference type="Pfam" id="PF16193">
    <property type="entry name" value="AAA_assoc_2"/>
    <property type="match status" value="1"/>
</dbReference>
<dbReference type="Gene3D" id="1.10.3710.10">
    <property type="entry name" value="DNA polymerase III clamp loader subunits, C-terminal domain"/>
    <property type="match status" value="1"/>
</dbReference>
<protein>
    <submittedName>
        <fullName evidence="5">Gp70</fullName>
    </submittedName>
</protein>
<dbReference type="InterPro" id="IPR032423">
    <property type="entry name" value="AAA_assoc_2"/>
</dbReference>
<comment type="similarity">
    <text evidence="1">Belongs to the AAA ATPase family. RarA/MGS1/WRNIP1 subfamily.</text>
</comment>
<dbReference type="InterPro" id="IPR021886">
    <property type="entry name" value="MgsA_C"/>
</dbReference>
<dbReference type="InterPro" id="IPR003593">
    <property type="entry name" value="AAA+_ATPase"/>
</dbReference>
<dbReference type="Proteomes" id="UP000009273">
    <property type="component" value="Segment"/>
</dbReference>
<evidence type="ECO:0000259" key="4">
    <source>
        <dbReference type="SMART" id="SM00382"/>
    </source>
</evidence>
<dbReference type="GO" id="GO:0008047">
    <property type="term" value="F:enzyme activator activity"/>
    <property type="evidence" value="ECO:0007669"/>
    <property type="project" value="TreeGrafter"/>
</dbReference>
<dbReference type="Pfam" id="PF12002">
    <property type="entry name" value="MgsA_C"/>
    <property type="match status" value="1"/>
</dbReference>
<dbReference type="GO" id="GO:0003677">
    <property type="term" value="F:DNA binding"/>
    <property type="evidence" value="ECO:0007669"/>
    <property type="project" value="InterPro"/>
</dbReference>
<dbReference type="GO" id="GO:0017116">
    <property type="term" value="F:single-stranded DNA helicase activity"/>
    <property type="evidence" value="ECO:0007669"/>
    <property type="project" value="TreeGrafter"/>
</dbReference>
<dbReference type="GO" id="GO:0000731">
    <property type="term" value="P:DNA synthesis involved in DNA repair"/>
    <property type="evidence" value="ECO:0007669"/>
    <property type="project" value="TreeGrafter"/>
</dbReference>
<dbReference type="GeneID" id="18563289"/>
<dbReference type="CDD" id="cd00009">
    <property type="entry name" value="AAA"/>
    <property type="match status" value="1"/>
</dbReference>
<dbReference type="FunFam" id="1.20.272.10:FF:000001">
    <property type="entry name" value="Putative AAA family ATPase"/>
    <property type="match status" value="1"/>
</dbReference>
<organism evidence="5 6">
    <name type="scientific">Bacillus phage G</name>
    <dbReference type="NCBI Taxonomy" id="2884420"/>
    <lineage>
        <taxon>Viruses</taxon>
        <taxon>Duplodnaviria</taxon>
        <taxon>Heunggongvirae</taxon>
        <taxon>Uroviricota</taxon>
        <taxon>Caudoviricetes</taxon>
        <taxon>Donellivirus</taxon>
        <taxon>Donellivirus gee</taxon>
    </lineage>
</organism>
<dbReference type="Gene3D" id="1.20.272.10">
    <property type="match status" value="1"/>
</dbReference>
<evidence type="ECO:0000256" key="3">
    <source>
        <dbReference type="ARBA" id="ARBA00022840"/>
    </source>
</evidence>
<dbReference type="FunFam" id="3.40.50.300:FF:000345">
    <property type="entry name" value="AAA family ATPase"/>
    <property type="match status" value="1"/>
</dbReference>
<dbReference type="GO" id="GO:0005524">
    <property type="term" value="F:ATP binding"/>
    <property type="evidence" value="ECO:0007669"/>
    <property type="project" value="UniProtKB-KW"/>
</dbReference>
<dbReference type="PANTHER" id="PTHR13779:SF7">
    <property type="entry name" value="ATPASE WRNIP1"/>
    <property type="match status" value="1"/>
</dbReference>
<dbReference type="InterPro" id="IPR008921">
    <property type="entry name" value="DNA_pol3_clamp-load_cplx_C"/>
</dbReference>
<dbReference type="OrthoDB" id="6135at10239"/>
<name>G3MBE0_9CAUD</name>
<sequence length="442" mass="49453">MKQKPLAHRMRPESLSEFIGQKHILGEGMLLRKAIEKDMLRSIIFYGPPACGKTSLAYVISKTTKSIFVQLNAVTAKKSDIMDVIDQAKKMEIGMGKKTILFLDEIHRFNKGQQDSLLPYVEDGTITLIGATTENPFFEINGALISRSTIFKLEPLSKKDIRDALVVAIDKEYSDVNADLDALEHIADVANGDLRAAYNSLELAVLMSEPSEKSVADSDKLLKRITLQIVEESSQKRAINYGKGDSNHYDIMSAFSKSMRGSDSTAALHWFARMLQAGEDPKAIMRRVMTHAAEDVGLANPQALVVATSAMTALEFTGMPEARIPMSQAIIYICESPKSNAVYRAIDRAINDVNNKELGEVPLSLRDTHYKGAKDFGHGEGYIYPHNIPGNWLPQQYAPDNIHGSDYYKPTNNGFEIKVKELRKRREDNYAKYKGHYEDKKE</sequence>
<dbReference type="FunFam" id="1.10.3710.10:FF:000003">
    <property type="entry name" value="ATPase, AAA family protein"/>
    <property type="match status" value="1"/>
</dbReference>
<dbReference type="RefSeq" id="YP_009015381.1">
    <property type="nucleotide sequence ID" value="NC_023719.1"/>
</dbReference>
<dbReference type="EMBL" id="JN638751">
    <property type="protein sequence ID" value="AEO93341.1"/>
    <property type="molecule type" value="Genomic_DNA"/>
</dbReference>
<evidence type="ECO:0000313" key="6">
    <source>
        <dbReference type="Proteomes" id="UP000009273"/>
    </source>
</evidence>
<dbReference type="Gene3D" id="3.40.50.300">
    <property type="entry name" value="P-loop containing nucleotide triphosphate hydrolases"/>
    <property type="match status" value="1"/>
</dbReference>